<keyword evidence="2" id="KW-0378">Hydrolase</keyword>
<dbReference type="Proteomes" id="UP001175001">
    <property type="component" value="Unassembled WGS sequence"/>
</dbReference>
<proteinExistence type="predicted"/>
<dbReference type="GO" id="GO:0006516">
    <property type="term" value="P:glycoprotein catabolic process"/>
    <property type="evidence" value="ECO:0007669"/>
    <property type="project" value="TreeGrafter"/>
</dbReference>
<evidence type="ECO:0000313" key="3">
    <source>
        <dbReference type="Proteomes" id="UP001175001"/>
    </source>
</evidence>
<feature type="domain" description="Glycosyl hydrolase family 92" evidence="1">
    <location>
        <begin position="1"/>
        <end position="81"/>
    </location>
</feature>
<dbReference type="GO" id="GO:0016798">
    <property type="term" value="F:hydrolase activity, acting on glycosyl bonds"/>
    <property type="evidence" value="ECO:0007669"/>
    <property type="project" value="UniProtKB-KW"/>
</dbReference>
<dbReference type="InterPro" id="IPR050883">
    <property type="entry name" value="PNGase"/>
</dbReference>
<dbReference type="InterPro" id="IPR012939">
    <property type="entry name" value="Glyco_hydro_92"/>
</dbReference>
<reference evidence="2" key="1">
    <citation type="submission" date="2023-06" db="EMBL/GenBank/DDBJ databases">
        <title>Multi-omics analyses reveal the molecular pathogenesis toolkit of Lasiodiplodia hormozganensis, a cross-kingdom pathogen.</title>
        <authorList>
            <person name="Felix C."/>
            <person name="Meneses R."/>
            <person name="Goncalves M.F.M."/>
            <person name="Tilleman L."/>
            <person name="Duarte A.S."/>
            <person name="Jorrin-Novo J.V."/>
            <person name="Van De Peer Y."/>
            <person name="Deforce D."/>
            <person name="Van Nieuwerburgh F."/>
            <person name="Esteves A.C."/>
            <person name="Alves A."/>
        </authorList>
    </citation>
    <scope>NUCLEOTIDE SEQUENCE</scope>
    <source>
        <strain evidence="2">CBS 339.90</strain>
    </source>
</reference>
<dbReference type="AlphaFoldDB" id="A0AA39Z6F8"/>
<dbReference type="PANTHER" id="PTHR12143">
    <property type="entry name" value="PEPTIDE N-GLYCANASE PNGASE -RELATED"/>
    <property type="match status" value="1"/>
</dbReference>
<organism evidence="2 3">
    <name type="scientific">Lasiodiplodia hormozganensis</name>
    <dbReference type="NCBI Taxonomy" id="869390"/>
    <lineage>
        <taxon>Eukaryota</taxon>
        <taxon>Fungi</taxon>
        <taxon>Dikarya</taxon>
        <taxon>Ascomycota</taxon>
        <taxon>Pezizomycotina</taxon>
        <taxon>Dothideomycetes</taxon>
        <taxon>Dothideomycetes incertae sedis</taxon>
        <taxon>Botryosphaeriales</taxon>
        <taxon>Botryosphaeriaceae</taxon>
        <taxon>Lasiodiplodia</taxon>
    </lineage>
</organism>
<gene>
    <name evidence="2" type="ORF">DIS24_g756</name>
</gene>
<evidence type="ECO:0000259" key="1">
    <source>
        <dbReference type="Pfam" id="PF07971"/>
    </source>
</evidence>
<comment type="caution">
    <text evidence="2">The sequence shown here is derived from an EMBL/GenBank/DDBJ whole genome shotgun (WGS) entry which is preliminary data.</text>
</comment>
<protein>
    <submittedName>
        <fullName evidence="2">Secreted glycosidase</fullName>
    </submittedName>
</protein>
<dbReference type="GO" id="GO:0005829">
    <property type="term" value="C:cytosol"/>
    <property type="evidence" value="ECO:0007669"/>
    <property type="project" value="TreeGrafter"/>
</dbReference>
<sequence>MMGFFPQAGQDVYFITPPFFREVNITSPVTGNTATVRNINFDPSYEAIYIQSATLNGEPYTKNWFTHSFFLDGGVLELTLGRNESDWGTRDEDLPPSASTSG</sequence>
<dbReference type="GO" id="GO:0000224">
    <property type="term" value="F:peptide-N4-(N-acetyl-beta-glucosaminyl)asparagine amidase activity"/>
    <property type="evidence" value="ECO:0007669"/>
    <property type="project" value="TreeGrafter"/>
</dbReference>
<accession>A0AA39Z6F8</accession>
<dbReference type="EMBL" id="JAUJDW010000002">
    <property type="protein sequence ID" value="KAK0664232.1"/>
    <property type="molecule type" value="Genomic_DNA"/>
</dbReference>
<keyword evidence="2" id="KW-0326">Glycosidase</keyword>
<dbReference type="Pfam" id="PF07971">
    <property type="entry name" value="Glyco_hydro_92"/>
    <property type="match status" value="1"/>
</dbReference>
<keyword evidence="3" id="KW-1185">Reference proteome</keyword>
<dbReference type="Gene3D" id="3.30.2080.10">
    <property type="entry name" value="GH92 mannosidase domain"/>
    <property type="match status" value="1"/>
</dbReference>
<evidence type="ECO:0000313" key="2">
    <source>
        <dbReference type="EMBL" id="KAK0664232.1"/>
    </source>
</evidence>
<dbReference type="PANTHER" id="PTHR12143:SF42">
    <property type="entry name" value="PUTATIVE SUBFAMILY (AFU_ORTHOLOGUE AFUA_6G13760)-RELATED"/>
    <property type="match status" value="1"/>
</dbReference>
<name>A0AA39Z6F8_9PEZI</name>
<dbReference type="GO" id="GO:0005634">
    <property type="term" value="C:nucleus"/>
    <property type="evidence" value="ECO:0007669"/>
    <property type="project" value="TreeGrafter"/>
</dbReference>